<proteinExistence type="predicted"/>
<dbReference type="KEGG" id="ppis:B1L02_08325"/>
<feature type="compositionally biased region" description="Low complexity" evidence="1">
    <location>
        <begin position="11"/>
        <end position="22"/>
    </location>
</feature>
<evidence type="ECO:0000313" key="2">
    <source>
        <dbReference type="EMBL" id="AXR02265.1"/>
    </source>
</evidence>
<name>A0AAD0RGI4_PSEO7</name>
<sequence length="75" mass="8269">MPKKTKLKVIKGNNDGKNGANATYQVGKNKSVKKSVLIKQVEMGKHPNHQVVRPAKSANYVRSKADGRKANNVNR</sequence>
<evidence type="ECO:0000256" key="1">
    <source>
        <dbReference type="SAM" id="MobiDB-lite"/>
    </source>
</evidence>
<protein>
    <submittedName>
        <fullName evidence="2">DUF3892 domain-containing protein</fullName>
    </submittedName>
</protein>
<gene>
    <name evidence="2" type="ORF">D0511_09445</name>
</gene>
<organism evidence="2 3">
    <name type="scientific">Pseudoalteromonas piscicida</name>
    <dbReference type="NCBI Taxonomy" id="43662"/>
    <lineage>
        <taxon>Bacteria</taxon>
        <taxon>Pseudomonadati</taxon>
        <taxon>Pseudomonadota</taxon>
        <taxon>Gammaproteobacteria</taxon>
        <taxon>Alteromonadales</taxon>
        <taxon>Pseudoalteromonadaceae</taxon>
        <taxon>Pseudoalteromonas</taxon>
    </lineage>
</organism>
<dbReference type="RefSeq" id="WP_088530656.1">
    <property type="nucleotide sequence ID" value="NZ_CP021646.1"/>
</dbReference>
<dbReference type="AlphaFoldDB" id="A0AAD0RGI4"/>
<accession>A0AAD0RGI4</accession>
<dbReference type="EMBL" id="CP031761">
    <property type="protein sequence ID" value="AXR02265.1"/>
    <property type="molecule type" value="Genomic_DNA"/>
</dbReference>
<feature type="region of interest" description="Disordered" evidence="1">
    <location>
        <begin position="1"/>
        <end position="23"/>
    </location>
</feature>
<dbReference type="Proteomes" id="UP000258102">
    <property type="component" value="Chromosome 1"/>
</dbReference>
<reference evidence="2 3" key="1">
    <citation type="submission" date="2018-08" db="EMBL/GenBank/DDBJ databases">
        <title>Whole Genome Sequences of Two Pseudoalteromonas piscicida Strains, DE1-A and DE2-A, which Exhibit Strong Antibacterial Activity against Vibrio vulnificus.</title>
        <authorList>
            <person name="Richards G.P."/>
            <person name="Needleman D.S."/>
            <person name="Watson M.A."/>
            <person name="Polson S.W."/>
        </authorList>
    </citation>
    <scope>NUCLEOTIDE SEQUENCE [LARGE SCALE GENOMIC DNA]</scope>
    <source>
        <strain evidence="2 3">DE2-A</strain>
    </source>
</reference>
<evidence type="ECO:0000313" key="3">
    <source>
        <dbReference type="Proteomes" id="UP000258102"/>
    </source>
</evidence>